<dbReference type="Proteomes" id="UP000019375">
    <property type="component" value="Unassembled WGS sequence"/>
</dbReference>
<dbReference type="EMBL" id="HG316458">
    <property type="protein sequence ID" value="CDF89909.1"/>
    <property type="molecule type" value="Genomic_DNA"/>
</dbReference>
<dbReference type="AlphaFoldDB" id="A0A8J2X8Y5"/>
<dbReference type="SUPFAM" id="SSF54189">
    <property type="entry name" value="Ribosomal proteins S24e, L23 and L15e"/>
    <property type="match status" value="1"/>
</dbReference>
<reference evidence="7" key="1">
    <citation type="journal article" date="2013" name="Genome Announc.">
        <title>Genome sequence of the food spoilage yeast Zygosaccharomyces bailii CLIB 213(T).</title>
        <authorList>
            <person name="Galeote V."/>
            <person name="Bigey F."/>
            <person name="Devillers H."/>
            <person name="Neuveglise C."/>
            <person name="Dequin S."/>
        </authorList>
    </citation>
    <scope>NUCLEOTIDE SEQUENCE [LARGE SCALE GENOMIC DNA]</scope>
    <source>
        <strain evidence="7">CLIB 213 / ATCC 58445 / CBS 680 / CCRC 21525 / NBRC 1098 / NCYC 1416 / NRRL Y-2227</strain>
    </source>
</reference>
<keyword evidence="3" id="KW-0687">Ribonucleoprotein</keyword>
<dbReference type="Pfam" id="PF00276">
    <property type="entry name" value="Ribosomal_L23"/>
    <property type="match status" value="1"/>
</dbReference>
<gene>
    <name evidence="6" type="ORF">BN860_04544g</name>
</gene>
<dbReference type="InterPro" id="IPR012678">
    <property type="entry name" value="Ribosomal_uL23/eL15/eS24_sf"/>
</dbReference>
<dbReference type="Gene3D" id="3.30.70.330">
    <property type="match status" value="1"/>
</dbReference>
<dbReference type="GO" id="GO:0032543">
    <property type="term" value="P:mitochondrial translation"/>
    <property type="evidence" value="ECO:0007669"/>
    <property type="project" value="TreeGrafter"/>
</dbReference>
<dbReference type="PANTHER" id="PTHR12059">
    <property type="entry name" value="RIBOSOMAL PROTEIN L23-RELATED"/>
    <property type="match status" value="1"/>
</dbReference>
<dbReference type="GO" id="GO:0003735">
    <property type="term" value="F:structural constituent of ribosome"/>
    <property type="evidence" value="ECO:0007669"/>
    <property type="project" value="InterPro"/>
</dbReference>
<keyword evidence="2" id="KW-0689">Ribosomal protein</keyword>
<evidence type="ECO:0000256" key="4">
    <source>
        <dbReference type="ARBA" id="ARBA00039977"/>
    </source>
</evidence>
<comment type="similarity">
    <text evidence="1">Belongs to the universal ribosomal protein uL23 family.</text>
</comment>
<sequence length="254" mass="28959">MVSLPTIQKQLSFVPARGFIGLRSLATIAKEGSQSAPEEDGEHSPRFGSGRISDRIMQLSRQSITKGEPHFRVGGKQLYFPKARIILLRPNAKHTPYQAKFIVPKSFNKLDLRDYLFHVYGLRAMNVTTQLLHAKYTRINPISPRFRGPQIKKMTVDMAEPFIWPEEPAKEENGAWDDTLIKNLKIYREEQTRFGSDQFKPGKAFGGAVGPFRPVAQPFVPKQLGRQVTNKRKKYQSKVNRANEFLKVEKYASA</sequence>
<evidence type="ECO:0000256" key="5">
    <source>
        <dbReference type="SAM" id="MobiDB-lite"/>
    </source>
</evidence>
<dbReference type="InterPro" id="IPR012677">
    <property type="entry name" value="Nucleotide-bd_a/b_plait_sf"/>
</dbReference>
<keyword evidence="7" id="KW-1185">Reference proteome</keyword>
<proteinExistence type="inferred from homology"/>
<name>A0A8J2X8Y5_ZYGB2</name>
<evidence type="ECO:0000313" key="6">
    <source>
        <dbReference type="EMBL" id="CDF89909.1"/>
    </source>
</evidence>
<organism evidence="6 7">
    <name type="scientific">Zygosaccharomyces bailii (strain CLIB 213 / ATCC 58445 / CBS 680 / BCRC 21525 / NBRC 1098 / NCYC 1416 / NRRL Y-2227)</name>
    <dbReference type="NCBI Taxonomy" id="1333698"/>
    <lineage>
        <taxon>Eukaryota</taxon>
        <taxon>Fungi</taxon>
        <taxon>Dikarya</taxon>
        <taxon>Ascomycota</taxon>
        <taxon>Saccharomycotina</taxon>
        <taxon>Saccharomycetes</taxon>
        <taxon>Saccharomycetales</taxon>
        <taxon>Saccharomycetaceae</taxon>
        <taxon>Zygosaccharomyces</taxon>
    </lineage>
</organism>
<dbReference type="OrthoDB" id="275582at2759"/>
<evidence type="ECO:0000256" key="1">
    <source>
        <dbReference type="ARBA" id="ARBA00006700"/>
    </source>
</evidence>
<dbReference type="FunFam" id="3.30.70.330:FF:000614">
    <property type="entry name" value="Mrp20p"/>
    <property type="match status" value="1"/>
</dbReference>
<evidence type="ECO:0000313" key="7">
    <source>
        <dbReference type="Proteomes" id="UP000019375"/>
    </source>
</evidence>
<dbReference type="GO" id="GO:0005762">
    <property type="term" value="C:mitochondrial large ribosomal subunit"/>
    <property type="evidence" value="ECO:0007669"/>
    <property type="project" value="TreeGrafter"/>
</dbReference>
<evidence type="ECO:0000256" key="3">
    <source>
        <dbReference type="ARBA" id="ARBA00023274"/>
    </source>
</evidence>
<dbReference type="PANTHER" id="PTHR12059:SF5">
    <property type="entry name" value="LARGE RIBOSOMAL SUBUNIT PROTEIN UL23M"/>
    <property type="match status" value="1"/>
</dbReference>
<accession>A0A8J2X8Y5</accession>
<feature type="region of interest" description="Disordered" evidence="5">
    <location>
        <begin position="31"/>
        <end position="52"/>
    </location>
</feature>
<protein>
    <recommendedName>
        <fullName evidence="4">Large ribosomal subunit protein uL23m</fullName>
    </recommendedName>
</protein>
<evidence type="ECO:0000256" key="2">
    <source>
        <dbReference type="ARBA" id="ARBA00022980"/>
    </source>
</evidence>
<dbReference type="InterPro" id="IPR013025">
    <property type="entry name" value="Ribosomal_uL23-like"/>
</dbReference>